<reference evidence="13 14" key="1">
    <citation type="submission" date="2023-10" db="EMBL/GenBank/DDBJ databases">
        <title>Rubellicoccus peritrichatus gen. nov., sp. nov., isolated from an algae of coral reef tank.</title>
        <authorList>
            <person name="Luo J."/>
        </authorList>
    </citation>
    <scope>NUCLEOTIDE SEQUENCE [LARGE SCALE GENOMIC DNA]</scope>
    <source>
        <strain evidence="13 14">CR14</strain>
    </source>
</reference>
<accession>A0AAQ3QUX0</accession>
<keyword evidence="5" id="KW-0560">Oxidoreductase</keyword>
<evidence type="ECO:0000259" key="12">
    <source>
        <dbReference type="PROSITE" id="PS51352"/>
    </source>
</evidence>
<evidence type="ECO:0000256" key="10">
    <source>
        <dbReference type="ARBA" id="ARBA00042639"/>
    </source>
</evidence>
<dbReference type="CDD" id="cd02970">
    <property type="entry name" value="PRX_like2"/>
    <property type="match status" value="1"/>
</dbReference>
<evidence type="ECO:0000313" key="14">
    <source>
        <dbReference type="Proteomes" id="UP001304300"/>
    </source>
</evidence>
<dbReference type="RefSeq" id="WP_317832401.1">
    <property type="nucleotide sequence ID" value="NZ_CP136920.1"/>
</dbReference>
<sequence length="239" mass="26539">MFRTIGLNNRNSKFKKRKTMKLKNELNAFRAEFSNKVDEETVSIIDRASAELEVDFQSRNPSGVGDKAPDFTLPSANGASVSLSEKLQEGPVIITFYRGDWCPYCNLELRAYQRILPEIKEAGGSLIAISPQTPDSSLTTAEKNNLEFDVLSDVGSKVAQGFGISFKLPEYLQELYNKLGGSLPEYNGTNDWTLPVPATFVVDRESRIVLAHVDTEYQNRLEPNEALVAINAINSVKSV</sequence>
<dbReference type="Gene3D" id="3.40.30.10">
    <property type="entry name" value="Glutaredoxin"/>
    <property type="match status" value="1"/>
</dbReference>
<dbReference type="Pfam" id="PF00578">
    <property type="entry name" value="AhpC-TSA"/>
    <property type="match status" value="1"/>
</dbReference>
<dbReference type="AlphaFoldDB" id="A0AAQ3QUX0"/>
<dbReference type="Proteomes" id="UP001304300">
    <property type="component" value="Chromosome"/>
</dbReference>
<dbReference type="PROSITE" id="PS51352">
    <property type="entry name" value="THIOREDOXIN_2"/>
    <property type="match status" value="1"/>
</dbReference>
<dbReference type="EC" id="1.11.1.24" evidence="2"/>
<dbReference type="GO" id="GO:0034599">
    <property type="term" value="P:cellular response to oxidative stress"/>
    <property type="evidence" value="ECO:0007669"/>
    <property type="project" value="TreeGrafter"/>
</dbReference>
<evidence type="ECO:0000256" key="3">
    <source>
        <dbReference type="ARBA" id="ARBA00022559"/>
    </source>
</evidence>
<dbReference type="KEGG" id="puo:RZN69_16630"/>
<evidence type="ECO:0000256" key="7">
    <source>
        <dbReference type="ARBA" id="ARBA00023284"/>
    </source>
</evidence>
<comment type="function">
    <text evidence="1">Thiol-specific peroxidase that catalyzes the reduction of hydrogen peroxide and organic hydroperoxides to water and alcohols, respectively. Plays a role in cell protection against oxidative stress by detoxifying peroxides and as sensor of hydrogen peroxide-mediated signaling events.</text>
</comment>
<keyword evidence="14" id="KW-1185">Reference proteome</keyword>
<dbReference type="GO" id="GO:0005737">
    <property type="term" value="C:cytoplasm"/>
    <property type="evidence" value="ECO:0007669"/>
    <property type="project" value="TreeGrafter"/>
</dbReference>
<evidence type="ECO:0000256" key="4">
    <source>
        <dbReference type="ARBA" id="ARBA00022862"/>
    </source>
</evidence>
<keyword evidence="7" id="KW-0676">Redox-active center</keyword>
<comment type="catalytic activity">
    <reaction evidence="11">
        <text>a hydroperoxide + [thioredoxin]-dithiol = an alcohol + [thioredoxin]-disulfide + H2O</text>
        <dbReference type="Rhea" id="RHEA:62620"/>
        <dbReference type="Rhea" id="RHEA-COMP:10698"/>
        <dbReference type="Rhea" id="RHEA-COMP:10700"/>
        <dbReference type="ChEBI" id="CHEBI:15377"/>
        <dbReference type="ChEBI" id="CHEBI:29950"/>
        <dbReference type="ChEBI" id="CHEBI:30879"/>
        <dbReference type="ChEBI" id="CHEBI:35924"/>
        <dbReference type="ChEBI" id="CHEBI:50058"/>
        <dbReference type="EC" id="1.11.1.24"/>
    </reaction>
</comment>
<protein>
    <recommendedName>
        <fullName evidence="2">thioredoxin-dependent peroxiredoxin</fullName>
        <ecNumber evidence="2">1.11.1.24</ecNumber>
    </recommendedName>
    <alternativeName>
        <fullName evidence="8">Thioredoxin peroxidase</fullName>
    </alternativeName>
    <alternativeName>
        <fullName evidence="10">Thioredoxin-dependent peroxiredoxin Bcp</fullName>
    </alternativeName>
</protein>
<name>A0AAQ3QUX0_9BACT</name>
<evidence type="ECO:0000313" key="13">
    <source>
        <dbReference type="EMBL" id="WOO40247.1"/>
    </source>
</evidence>
<gene>
    <name evidence="13" type="ORF">RZN69_16630</name>
</gene>
<dbReference type="EMBL" id="CP136920">
    <property type="protein sequence ID" value="WOO40247.1"/>
    <property type="molecule type" value="Genomic_DNA"/>
</dbReference>
<keyword evidence="3" id="KW-0575">Peroxidase</keyword>
<evidence type="ECO:0000256" key="6">
    <source>
        <dbReference type="ARBA" id="ARBA00023157"/>
    </source>
</evidence>
<dbReference type="PANTHER" id="PTHR42801:SF7">
    <property type="entry name" value="SLL1159 PROTEIN"/>
    <property type="match status" value="1"/>
</dbReference>
<proteinExistence type="inferred from homology"/>
<dbReference type="GO" id="GO:0045454">
    <property type="term" value="P:cell redox homeostasis"/>
    <property type="evidence" value="ECO:0007669"/>
    <property type="project" value="TreeGrafter"/>
</dbReference>
<dbReference type="PANTHER" id="PTHR42801">
    <property type="entry name" value="THIOREDOXIN-DEPENDENT PEROXIDE REDUCTASE"/>
    <property type="match status" value="1"/>
</dbReference>
<feature type="domain" description="Thioredoxin" evidence="12">
    <location>
        <begin position="62"/>
        <end position="235"/>
    </location>
</feature>
<organism evidence="13 14">
    <name type="scientific">Rubellicoccus peritrichatus</name>
    <dbReference type="NCBI Taxonomy" id="3080537"/>
    <lineage>
        <taxon>Bacteria</taxon>
        <taxon>Pseudomonadati</taxon>
        <taxon>Verrucomicrobiota</taxon>
        <taxon>Opitutia</taxon>
        <taxon>Puniceicoccales</taxon>
        <taxon>Cerasicoccaceae</taxon>
        <taxon>Rubellicoccus</taxon>
    </lineage>
</organism>
<evidence type="ECO:0000256" key="5">
    <source>
        <dbReference type="ARBA" id="ARBA00023002"/>
    </source>
</evidence>
<evidence type="ECO:0000256" key="1">
    <source>
        <dbReference type="ARBA" id="ARBA00003330"/>
    </source>
</evidence>
<dbReference type="InterPro" id="IPR050924">
    <property type="entry name" value="Peroxiredoxin_BCP/PrxQ"/>
</dbReference>
<evidence type="ECO:0000256" key="11">
    <source>
        <dbReference type="ARBA" id="ARBA00049091"/>
    </source>
</evidence>
<dbReference type="InterPro" id="IPR000866">
    <property type="entry name" value="AhpC/TSA"/>
</dbReference>
<evidence type="ECO:0000256" key="8">
    <source>
        <dbReference type="ARBA" id="ARBA00032824"/>
    </source>
</evidence>
<evidence type="ECO:0000256" key="2">
    <source>
        <dbReference type="ARBA" id="ARBA00013017"/>
    </source>
</evidence>
<keyword evidence="6" id="KW-1015">Disulfide bond</keyword>
<keyword evidence="4" id="KW-0049">Antioxidant</keyword>
<dbReference type="InterPro" id="IPR013766">
    <property type="entry name" value="Thioredoxin_domain"/>
</dbReference>
<dbReference type="InterPro" id="IPR036249">
    <property type="entry name" value="Thioredoxin-like_sf"/>
</dbReference>
<dbReference type="GO" id="GO:0008379">
    <property type="term" value="F:thioredoxin peroxidase activity"/>
    <property type="evidence" value="ECO:0007669"/>
    <property type="project" value="TreeGrafter"/>
</dbReference>
<dbReference type="SUPFAM" id="SSF52833">
    <property type="entry name" value="Thioredoxin-like"/>
    <property type="match status" value="1"/>
</dbReference>
<comment type="similarity">
    <text evidence="9">Belongs to the peroxiredoxin family. BCP/PrxQ subfamily.</text>
</comment>
<evidence type="ECO:0000256" key="9">
    <source>
        <dbReference type="ARBA" id="ARBA00038489"/>
    </source>
</evidence>